<keyword evidence="1" id="KW-0812">Transmembrane</keyword>
<evidence type="ECO:0008006" key="4">
    <source>
        <dbReference type="Google" id="ProtNLM"/>
    </source>
</evidence>
<evidence type="ECO:0000313" key="2">
    <source>
        <dbReference type="EMBL" id="EAL64419.1"/>
    </source>
</evidence>
<dbReference type="AlphaFoldDB" id="Q54MA3"/>
<dbReference type="Proteomes" id="UP000002195">
    <property type="component" value="Unassembled WGS sequence"/>
</dbReference>
<organism evidence="2 3">
    <name type="scientific">Dictyostelium discoideum</name>
    <name type="common">Social amoeba</name>
    <dbReference type="NCBI Taxonomy" id="44689"/>
    <lineage>
        <taxon>Eukaryota</taxon>
        <taxon>Amoebozoa</taxon>
        <taxon>Evosea</taxon>
        <taxon>Eumycetozoa</taxon>
        <taxon>Dictyostelia</taxon>
        <taxon>Dictyosteliales</taxon>
        <taxon>Dictyosteliaceae</taxon>
        <taxon>Dictyostelium</taxon>
    </lineage>
</organism>
<dbReference type="FunCoup" id="Q54MA3">
    <property type="interactions" value="877"/>
</dbReference>
<proteinExistence type="predicted"/>
<dbReference type="GeneID" id="8625442"/>
<comment type="caution">
    <text evidence="2">The sequence shown here is derived from an EMBL/GenBank/DDBJ whole genome shotgun (WGS) entry which is preliminary data.</text>
</comment>
<name>Q54MA3_DICDI</name>
<evidence type="ECO:0000313" key="3">
    <source>
        <dbReference type="Proteomes" id="UP000002195"/>
    </source>
</evidence>
<sequence>MELENNNKIKPKKHFLHHEEEYVDRKPVFKSYKTFYPNEMEGETKFMNNNPPPFLDVILKILISPSAIIVILFVGSYGARILHPSSKFGSPSVSQLLALIMAAIVGPTILIFILFVVYKQISQFRLFKNLNKSLERRSIKFNNLSNHAVEIVF</sequence>
<dbReference type="HOGENOM" id="CLU_1716646_0_0_1"/>
<keyword evidence="3" id="KW-1185">Reference proteome</keyword>
<dbReference type="EMBL" id="AAFI02000085">
    <property type="protein sequence ID" value="EAL64419.1"/>
    <property type="molecule type" value="Genomic_DNA"/>
</dbReference>
<dbReference type="dictyBase" id="DDB_G0286081"/>
<reference evidence="2 3" key="1">
    <citation type="journal article" date="2005" name="Nature">
        <title>The genome of the social amoeba Dictyostelium discoideum.</title>
        <authorList>
            <consortium name="The Dictyostelium discoideum Sequencing Consortium"/>
            <person name="Eichinger L."/>
            <person name="Pachebat J.A."/>
            <person name="Glockner G."/>
            <person name="Rajandream M.A."/>
            <person name="Sucgang R."/>
            <person name="Berriman M."/>
            <person name="Song J."/>
            <person name="Olsen R."/>
            <person name="Szafranski K."/>
            <person name="Xu Q."/>
            <person name="Tunggal B."/>
            <person name="Kummerfeld S."/>
            <person name="Madera M."/>
            <person name="Konfortov B.A."/>
            <person name="Rivero F."/>
            <person name="Bankier A.T."/>
            <person name="Lehmann R."/>
            <person name="Hamlin N."/>
            <person name="Davies R."/>
            <person name="Gaudet P."/>
            <person name="Fey P."/>
            <person name="Pilcher K."/>
            <person name="Chen G."/>
            <person name="Saunders D."/>
            <person name="Sodergren E."/>
            <person name="Davis P."/>
            <person name="Kerhornou A."/>
            <person name="Nie X."/>
            <person name="Hall N."/>
            <person name="Anjard C."/>
            <person name="Hemphill L."/>
            <person name="Bason N."/>
            <person name="Farbrother P."/>
            <person name="Desany B."/>
            <person name="Just E."/>
            <person name="Morio T."/>
            <person name="Rost R."/>
            <person name="Churcher C."/>
            <person name="Cooper J."/>
            <person name="Haydock S."/>
            <person name="van Driessche N."/>
            <person name="Cronin A."/>
            <person name="Goodhead I."/>
            <person name="Muzny D."/>
            <person name="Mourier T."/>
            <person name="Pain A."/>
            <person name="Lu M."/>
            <person name="Harper D."/>
            <person name="Lindsay R."/>
            <person name="Hauser H."/>
            <person name="James K."/>
            <person name="Quiles M."/>
            <person name="Madan Babu M."/>
            <person name="Saito T."/>
            <person name="Buchrieser C."/>
            <person name="Wardroper A."/>
            <person name="Felder M."/>
            <person name="Thangavelu M."/>
            <person name="Johnson D."/>
            <person name="Knights A."/>
            <person name="Loulseged H."/>
            <person name="Mungall K."/>
            <person name="Oliver K."/>
            <person name="Price C."/>
            <person name="Quail M.A."/>
            <person name="Urushihara H."/>
            <person name="Hernandez J."/>
            <person name="Rabbinowitsch E."/>
            <person name="Steffen D."/>
            <person name="Sanders M."/>
            <person name="Ma J."/>
            <person name="Kohara Y."/>
            <person name="Sharp S."/>
            <person name="Simmonds M."/>
            <person name="Spiegler S."/>
            <person name="Tivey A."/>
            <person name="Sugano S."/>
            <person name="White B."/>
            <person name="Walker D."/>
            <person name="Woodward J."/>
            <person name="Winckler T."/>
            <person name="Tanaka Y."/>
            <person name="Shaulsky G."/>
            <person name="Schleicher M."/>
            <person name="Weinstock G."/>
            <person name="Rosenthal A."/>
            <person name="Cox E.C."/>
            <person name="Chisholm R.L."/>
            <person name="Gibbs R."/>
            <person name="Loomis W.F."/>
            <person name="Platzer M."/>
            <person name="Kay R.R."/>
            <person name="Williams J."/>
            <person name="Dear P.H."/>
            <person name="Noegel A.A."/>
            <person name="Barrell B."/>
            <person name="Kuspa A."/>
        </authorList>
    </citation>
    <scope>NUCLEOTIDE SEQUENCE [LARGE SCALE GENOMIC DNA]</scope>
    <source>
        <strain evidence="2 3">AX4</strain>
    </source>
</reference>
<gene>
    <name evidence="2" type="ORF">DDB_G0286081</name>
</gene>
<dbReference type="InParanoid" id="Q54MA3"/>
<dbReference type="RefSeq" id="XP_637931.1">
    <property type="nucleotide sequence ID" value="XM_632839.1"/>
</dbReference>
<evidence type="ECO:0000256" key="1">
    <source>
        <dbReference type="SAM" id="Phobius"/>
    </source>
</evidence>
<feature type="transmembrane region" description="Helical" evidence="1">
    <location>
        <begin position="57"/>
        <end position="77"/>
    </location>
</feature>
<keyword evidence="1" id="KW-1133">Transmembrane helix</keyword>
<dbReference type="PaxDb" id="44689-DDB0186807"/>
<feature type="transmembrane region" description="Helical" evidence="1">
    <location>
        <begin position="97"/>
        <end position="118"/>
    </location>
</feature>
<dbReference type="KEGG" id="ddi:DDB_G0286081"/>
<protein>
    <recommendedName>
        <fullName evidence="4">Transmembrane protein</fullName>
    </recommendedName>
</protein>
<accession>Q54MA3</accession>
<keyword evidence="1" id="KW-0472">Membrane</keyword>
<dbReference type="VEuPathDB" id="AmoebaDB:DDB_G0286081"/>